<feature type="transmembrane region" description="Helical" evidence="5">
    <location>
        <begin position="80"/>
        <end position="102"/>
    </location>
</feature>
<dbReference type="GO" id="GO:0016020">
    <property type="term" value="C:membrane"/>
    <property type="evidence" value="ECO:0007669"/>
    <property type="project" value="UniProtKB-SubCell"/>
</dbReference>
<evidence type="ECO:0000313" key="7">
    <source>
        <dbReference type="Proteomes" id="UP000030762"/>
    </source>
</evidence>
<dbReference type="OMA" id="YDMWQRV"/>
<evidence type="ECO:0000256" key="4">
    <source>
        <dbReference type="ARBA" id="ARBA00023136"/>
    </source>
</evidence>
<feature type="transmembrane region" description="Helical" evidence="5">
    <location>
        <begin position="257"/>
        <end position="277"/>
    </location>
</feature>
<evidence type="ECO:0000256" key="1">
    <source>
        <dbReference type="ARBA" id="ARBA00004141"/>
    </source>
</evidence>
<dbReference type="InParanoid" id="T0PSM4"/>
<gene>
    <name evidence="6" type="ORF">SDRG_16873</name>
</gene>
<comment type="subcellular location">
    <subcellularLocation>
        <location evidence="1">Membrane</location>
        <topology evidence="1">Multi-pass membrane protein</topology>
    </subcellularLocation>
</comment>
<feature type="transmembrane region" description="Helical" evidence="5">
    <location>
        <begin position="45"/>
        <end position="68"/>
    </location>
</feature>
<evidence type="ECO:0000256" key="3">
    <source>
        <dbReference type="ARBA" id="ARBA00022989"/>
    </source>
</evidence>
<dbReference type="Pfam" id="PF00335">
    <property type="entry name" value="Tetraspanin"/>
    <property type="match status" value="1"/>
</dbReference>
<dbReference type="InterPro" id="IPR018499">
    <property type="entry name" value="Tetraspanin/Peripherin"/>
</dbReference>
<protein>
    <recommendedName>
        <fullName evidence="8">Tetraspanin</fullName>
    </recommendedName>
</protein>
<keyword evidence="2 5" id="KW-0812">Transmembrane</keyword>
<feature type="transmembrane region" description="Helical" evidence="5">
    <location>
        <begin position="12"/>
        <end position="33"/>
    </location>
</feature>
<accession>T0PSM4</accession>
<organism evidence="6 7">
    <name type="scientific">Saprolegnia diclina (strain VS20)</name>
    <dbReference type="NCBI Taxonomy" id="1156394"/>
    <lineage>
        <taxon>Eukaryota</taxon>
        <taxon>Sar</taxon>
        <taxon>Stramenopiles</taxon>
        <taxon>Oomycota</taxon>
        <taxon>Saprolegniomycetes</taxon>
        <taxon>Saprolegniales</taxon>
        <taxon>Saprolegniaceae</taxon>
        <taxon>Saprolegnia</taxon>
    </lineage>
</organism>
<evidence type="ECO:0008006" key="8">
    <source>
        <dbReference type="Google" id="ProtNLM"/>
    </source>
</evidence>
<dbReference type="VEuPathDB" id="FungiDB:SDRG_16873"/>
<dbReference type="EMBL" id="JH767289">
    <property type="protein sequence ID" value="EQC25266.1"/>
    <property type="molecule type" value="Genomic_DNA"/>
</dbReference>
<keyword evidence="7" id="KW-1185">Reference proteome</keyword>
<evidence type="ECO:0000313" key="6">
    <source>
        <dbReference type="EMBL" id="EQC25266.1"/>
    </source>
</evidence>
<keyword evidence="3 5" id="KW-1133">Transmembrane helix</keyword>
<dbReference type="RefSeq" id="XP_008621318.1">
    <property type="nucleotide sequence ID" value="XM_008623096.1"/>
</dbReference>
<dbReference type="OrthoDB" id="69618at2759"/>
<evidence type="ECO:0000256" key="5">
    <source>
        <dbReference type="SAM" id="Phobius"/>
    </source>
</evidence>
<proteinExistence type="predicted"/>
<name>T0PSM4_SAPDV</name>
<reference evidence="6 7" key="1">
    <citation type="submission" date="2012-04" db="EMBL/GenBank/DDBJ databases">
        <title>The Genome Sequence of Saprolegnia declina VS20.</title>
        <authorList>
            <consortium name="The Broad Institute Genome Sequencing Platform"/>
            <person name="Russ C."/>
            <person name="Nusbaum C."/>
            <person name="Tyler B."/>
            <person name="van West P."/>
            <person name="Dieguez-Uribeondo J."/>
            <person name="de Bruijn I."/>
            <person name="Tripathy S."/>
            <person name="Jiang R."/>
            <person name="Young S.K."/>
            <person name="Zeng Q."/>
            <person name="Gargeya S."/>
            <person name="Fitzgerald M."/>
            <person name="Haas B."/>
            <person name="Abouelleil A."/>
            <person name="Alvarado L."/>
            <person name="Arachchi H.M."/>
            <person name="Berlin A."/>
            <person name="Chapman S.B."/>
            <person name="Goldberg J."/>
            <person name="Griggs A."/>
            <person name="Gujja S."/>
            <person name="Hansen M."/>
            <person name="Howarth C."/>
            <person name="Imamovic A."/>
            <person name="Larimer J."/>
            <person name="McCowen C."/>
            <person name="Montmayeur A."/>
            <person name="Murphy C."/>
            <person name="Neiman D."/>
            <person name="Pearson M."/>
            <person name="Priest M."/>
            <person name="Roberts A."/>
            <person name="Saif S."/>
            <person name="Shea T."/>
            <person name="Sisk P."/>
            <person name="Sykes S."/>
            <person name="Wortman J."/>
            <person name="Nusbaum C."/>
            <person name="Birren B."/>
        </authorList>
    </citation>
    <scope>NUCLEOTIDE SEQUENCE [LARGE SCALE GENOMIC DNA]</scope>
    <source>
        <strain evidence="6 7">VS20</strain>
    </source>
</reference>
<keyword evidence="4 5" id="KW-0472">Membrane</keyword>
<dbReference type="Proteomes" id="UP000030762">
    <property type="component" value="Unassembled WGS sequence"/>
</dbReference>
<dbReference type="GeneID" id="19957600"/>
<evidence type="ECO:0000256" key="2">
    <source>
        <dbReference type="ARBA" id="ARBA00022692"/>
    </source>
</evidence>
<dbReference type="AlphaFoldDB" id="T0PSM4"/>
<sequence>MGIEWAPVLWSTSAAMAFMMGVAIAVLSCNMVISSPTYRSIHPSSATFAVLQSQIVLGGLVSGVAFFGRCCLQSQRAPSLKIYMLVTAGLVVLELGFGGFFLHQAAYPALDMCASLGRRNASSEACTALLGDDRYTAGYDMWQRVWRQATEPDFSVAAGQLLQGIQNDGQCCGFSNKRSCARSLHPACAASSGAFCAQSTSERVAADCAIPIDWDLPFGGEGQGSTGRCLEDNMASGDGCFVTWLLYLQSQLEHLGILWLVVASIQCFCVLASWYYIADSQQRYATSVHRDPQGAALLKARSTVL</sequence>